<keyword evidence="10" id="KW-1185">Reference proteome</keyword>
<evidence type="ECO:0000313" key="9">
    <source>
        <dbReference type="EMBL" id="KAF9531892.1"/>
    </source>
</evidence>
<dbReference type="AlphaFoldDB" id="A0A9P6EMT7"/>
<evidence type="ECO:0000256" key="2">
    <source>
        <dbReference type="ARBA" id="ARBA00022642"/>
    </source>
</evidence>
<evidence type="ECO:0000256" key="7">
    <source>
        <dbReference type="ARBA" id="ARBA00043224"/>
    </source>
</evidence>
<feature type="domain" description="Isochorismatase-like" evidence="8">
    <location>
        <begin position="9"/>
        <end position="204"/>
    </location>
</feature>
<evidence type="ECO:0000259" key="8">
    <source>
        <dbReference type="Pfam" id="PF00857"/>
    </source>
</evidence>
<dbReference type="Pfam" id="PF00857">
    <property type="entry name" value="Isochorismatase"/>
    <property type="match status" value="1"/>
</dbReference>
<dbReference type="SUPFAM" id="SSF52499">
    <property type="entry name" value="Isochorismatase-like hydrolases"/>
    <property type="match status" value="1"/>
</dbReference>
<evidence type="ECO:0000313" key="10">
    <source>
        <dbReference type="Proteomes" id="UP000807306"/>
    </source>
</evidence>
<comment type="similarity">
    <text evidence="1">Belongs to the isochorismatase family.</text>
</comment>
<dbReference type="GO" id="GO:0008936">
    <property type="term" value="F:nicotinamidase activity"/>
    <property type="evidence" value="ECO:0007669"/>
    <property type="project" value="UniProtKB-EC"/>
</dbReference>
<dbReference type="InterPro" id="IPR052347">
    <property type="entry name" value="Isochorismatase_Nicotinamidase"/>
</dbReference>
<gene>
    <name evidence="9" type="ORF">CPB83DRAFT_45956</name>
</gene>
<comment type="pathway">
    <text evidence="5">Cofactor biosynthesis; nicotinate biosynthesis; nicotinate from nicotinamide: step 1/1.</text>
</comment>
<comment type="caution">
    <text evidence="9">The sequence shown here is derived from an EMBL/GenBank/DDBJ whole genome shotgun (WGS) entry which is preliminary data.</text>
</comment>
<evidence type="ECO:0000256" key="4">
    <source>
        <dbReference type="ARBA" id="ARBA00022801"/>
    </source>
</evidence>
<accession>A0A9P6EMT7</accession>
<sequence length="223" mass="24485">MSASTYTPALIIIDVQNDFVSGSLAVPGGADIIGNINSLIALPGFKVKVASKDFHPPKHVSFAETHQKDLFSTLTLYHPHDEERKHGIQQVLWPVHCVQGTEGADFAPGLETSSFDTVIVKGVDPGVESYSAFQDVWGRESTELPAILKEKGITDVYLAGLATDYCVKWTAIHALEEGYKAWVVKDAVKSIRDETEAVQDLEGRGIKFVDTENLKQVLQDFNQ</sequence>
<evidence type="ECO:0000256" key="5">
    <source>
        <dbReference type="ARBA" id="ARBA00037900"/>
    </source>
</evidence>
<keyword evidence="2" id="KW-0662">Pyridine nucleotide biosynthesis</keyword>
<dbReference type="GO" id="GO:0046872">
    <property type="term" value="F:metal ion binding"/>
    <property type="evidence" value="ECO:0007669"/>
    <property type="project" value="UniProtKB-KW"/>
</dbReference>
<dbReference type="CDD" id="cd01011">
    <property type="entry name" value="nicotinamidase"/>
    <property type="match status" value="1"/>
</dbReference>
<dbReference type="PANTHER" id="PTHR11080">
    <property type="entry name" value="PYRAZINAMIDASE/NICOTINAMIDASE"/>
    <property type="match status" value="1"/>
</dbReference>
<protein>
    <recommendedName>
        <fullName evidence="6">nicotinamidase</fullName>
        <ecNumber evidence="6">3.5.1.19</ecNumber>
    </recommendedName>
    <alternativeName>
        <fullName evidence="7">Nicotinamide deamidase</fullName>
    </alternativeName>
</protein>
<dbReference type="Gene3D" id="3.40.50.850">
    <property type="entry name" value="Isochorismatase-like"/>
    <property type="match status" value="1"/>
</dbReference>
<reference evidence="9" key="1">
    <citation type="submission" date="2020-11" db="EMBL/GenBank/DDBJ databases">
        <authorList>
            <consortium name="DOE Joint Genome Institute"/>
            <person name="Ahrendt S."/>
            <person name="Riley R."/>
            <person name="Andreopoulos W."/>
            <person name="Labutti K."/>
            <person name="Pangilinan J."/>
            <person name="Ruiz-Duenas F.J."/>
            <person name="Barrasa J.M."/>
            <person name="Sanchez-Garcia M."/>
            <person name="Camarero S."/>
            <person name="Miyauchi S."/>
            <person name="Serrano A."/>
            <person name="Linde D."/>
            <person name="Babiker R."/>
            <person name="Drula E."/>
            <person name="Ayuso-Fernandez I."/>
            <person name="Pacheco R."/>
            <person name="Padilla G."/>
            <person name="Ferreira P."/>
            <person name="Barriuso J."/>
            <person name="Kellner H."/>
            <person name="Castanera R."/>
            <person name="Alfaro M."/>
            <person name="Ramirez L."/>
            <person name="Pisabarro A.G."/>
            <person name="Kuo A."/>
            <person name="Tritt A."/>
            <person name="Lipzen A."/>
            <person name="He G."/>
            <person name="Yan M."/>
            <person name="Ng V."/>
            <person name="Cullen D."/>
            <person name="Martin F."/>
            <person name="Rosso M.-N."/>
            <person name="Henrissat B."/>
            <person name="Hibbett D."/>
            <person name="Martinez A.T."/>
            <person name="Grigoriev I.V."/>
        </authorList>
    </citation>
    <scope>NUCLEOTIDE SEQUENCE</scope>
    <source>
        <strain evidence="9">CBS 506.95</strain>
    </source>
</reference>
<evidence type="ECO:0000256" key="6">
    <source>
        <dbReference type="ARBA" id="ARBA00039017"/>
    </source>
</evidence>
<dbReference type="EMBL" id="MU157833">
    <property type="protein sequence ID" value="KAF9531892.1"/>
    <property type="molecule type" value="Genomic_DNA"/>
</dbReference>
<dbReference type="InterPro" id="IPR036380">
    <property type="entry name" value="Isochorismatase-like_sf"/>
</dbReference>
<dbReference type="Proteomes" id="UP000807306">
    <property type="component" value="Unassembled WGS sequence"/>
</dbReference>
<dbReference type="PANTHER" id="PTHR11080:SF2">
    <property type="entry name" value="LD05707P"/>
    <property type="match status" value="1"/>
</dbReference>
<evidence type="ECO:0000256" key="1">
    <source>
        <dbReference type="ARBA" id="ARBA00006336"/>
    </source>
</evidence>
<organism evidence="9 10">
    <name type="scientific">Crepidotus variabilis</name>
    <dbReference type="NCBI Taxonomy" id="179855"/>
    <lineage>
        <taxon>Eukaryota</taxon>
        <taxon>Fungi</taxon>
        <taxon>Dikarya</taxon>
        <taxon>Basidiomycota</taxon>
        <taxon>Agaricomycotina</taxon>
        <taxon>Agaricomycetes</taxon>
        <taxon>Agaricomycetidae</taxon>
        <taxon>Agaricales</taxon>
        <taxon>Agaricineae</taxon>
        <taxon>Crepidotaceae</taxon>
        <taxon>Crepidotus</taxon>
    </lineage>
</organism>
<proteinExistence type="inferred from homology"/>
<dbReference type="InterPro" id="IPR000868">
    <property type="entry name" value="Isochorismatase-like_dom"/>
</dbReference>
<dbReference type="GO" id="GO:0019363">
    <property type="term" value="P:pyridine nucleotide biosynthetic process"/>
    <property type="evidence" value="ECO:0007669"/>
    <property type="project" value="UniProtKB-KW"/>
</dbReference>
<evidence type="ECO:0000256" key="3">
    <source>
        <dbReference type="ARBA" id="ARBA00022723"/>
    </source>
</evidence>
<name>A0A9P6EMT7_9AGAR</name>
<keyword evidence="4" id="KW-0378">Hydrolase</keyword>
<keyword evidence="3" id="KW-0479">Metal-binding</keyword>
<dbReference type="EC" id="3.5.1.19" evidence="6"/>
<dbReference type="OrthoDB" id="1739143at2759"/>